<dbReference type="InterPro" id="IPR011990">
    <property type="entry name" value="TPR-like_helical_dom_sf"/>
</dbReference>
<keyword evidence="1" id="KW-0802">TPR repeat</keyword>
<dbReference type="AlphaFoldDB" id="A0A2S8SVS6"/>
<reference evidence="3 4" key="1">
    <citation type="journal article" date="2018" name="Syst. Appl. Microbiol.">
        <title>Abditibacterium utsteinense sp. nov., the first cultivated member of candidate phylum FBP, isolated from ice-free Antarctic soil samples.</title>
        <authorList>
            <person name="Tahon G."/>
            <person name="Tytgat B."/>
            <person name="Lebbe L."/>
            <person name="Carlier A."/>
            <person name="Willems A."/>
        </authorList>
    </citation>
    <scope>NUCLEOTIDE SEQUENCE [LARGE SCALE GENOMIC DNA]</scope>
    <source>
        <strain evidence="3 4">LMG 29911</strain>
    </source>
</reference>
<evidence type="ECO:0000313" key="3">
    <source>
        <dbReference type="EMBL" id="PQV64894.1"/>
    </source>
</evidence>
<dbReference type="Gene3D" id="1.25.40.10">
    <property type="entry name" value="Tetratricopeptide repeat domain"/>
    <property type="match status" value="3"/>
</dbReference>
<feature type="region of interest" description="Disordered" evidence="2">
    <location>
        <begin position="635"/>
        <end position="685"/>
    </location>
</feature>
<dbReference type="Pfam" id="PF13432">
    <property type="entry name" value="TPR_16"/>
    <property type="match status" value="1"/>
</dbReference>
<protein>
    <submittedName>
        <fullName evidence="3">Tfp pilus assembly protein PilF</fullName>
    </submittedName>
</protein>
<proteinExistence type="predicted"/>
<feature type="repeat" description="TPR" evidence="1">
    <location>
        <begin position="102"/>
        <end position="135"/>
    </location>
</feature>
<dbReference type="SMART" id="SM00028">
    <property type="entry name" value="TPR"/>
    <property type="match status" value="8"/>
</dbReference>
<evidence type="ECO:0000256" key="1">
    <source>
        <dbReference type="PROSITE-ProRule" id="PRU00339"/>
    </source>
</evidence>
<feature type="repeat" description="TPR" evidence="1">
    <location>
        <begin position="490"/>
        <end position="523"/>
    </location>
</feature>
<gene>
    <name evidence="3" type="ORF">B1R32_103161</name>
</gene>
<dbReference type="InParanoid" id="A0A2S8SVS6"/>
<evidence type="ECO:0000313" key="4">
    <source>
        <dbReference type="Proteomes" id="UP000237684"/>
    </source>
</evidence>
<feature type="compositionally biased region" description="Polar residues" evidence="2">
    <location>
        <begin position="635"/>
        <end position="646"/>
    </location>
</feature>
<dbReference type="OrthoDB" id="220004at2"/>
<feature type="repeat" description="TPR" evidence="1">
    <location>
        <begin position="388"/>
        <end position="421"/>
    </location>
</feature>
<dbReference type="SUPFAM" id="SSF48452">
    <property type="entry name" value="TPR-like"/>
    <property type="match status" value="2"/>
</dbReference>
<dbReference type="InterPro" id="IPR019734">
    <property type="entry name" value="TPR_rpt"/>
</dbReference>
<comment type="caution">
    <text evidence="3">The sequence shown here is derived from an EMBL/GenBank/DDBJ whole genome shotgun (WGS) entry which is preliminary data.</text>
</comment>
<dbReference type="Pfam" id="PF13181">
    <property type="entry name" value="TPR_8"/>
    <property type="match status" value="2"/>
</dbReference>
<dbReference type="Proteomes" id="UP000237684">
    <property type="component" value="Unassembled WGS sequence"/>
</dbReference>
<accession>A0A2S8SVS6</accession>
<evidence type="ECO:0000256" key="2">
    <source>
        <dbReference type="SAM" id="MobiDB-lite"/>
    </source>
</evidence>
<dbReference type="PROSITE" id="PS50005">
    <property type="entry name" value="TPR"/>
    <property type="match status" value="3"/>
</dbReference>
<dbReference type="PANTHER" id="PTHR12558:SF13">
    <property type="entry name" value="CELL DIVISION CYCLE PROTEIN 27 HOMOLOG"/>
    <property type="match status" value="1"/>
</dbReference>
<organism evidence="3 4">
    <name type="scientific">Abditibacterium utsteinense</name>
    <dbReference type="NCBI Taxonomy" id="1960156"/>
    <lineage>
        <taxon>Bacteria</taxon>
        <taxon>Pseudomonadati</taxon>
        <taxon>Abditibacteriota</taxon>
        <taxon>Abditibacteriia</taxon>
        <taxon>Abditibacteriales</taxon>
        <taxon>Abditibacteriaceae</taxon>
        <taxon>Abditibacterium</taxon>
    </lineage>
</organism>
<dbReference type="RefSeq" id="WP_105482768.1">
    <property type="nucleotide sequence ID" value="NZ_NIGF01000003.1"/>
</dbReference>
<keyword evidence="4" id="KW-1185">Reference proteome</keyword>
<dbReference type="PANTHER" id="PTHR12558">
    <property type="entry name" value="CELL DIVISION CYCLE 16,23,27"/>
    <property type="match status" value="1"/>
</dbReference>
<dbReference type="Pfam" id="PF14559">
    <property type="entry name" value="TPR_19"/>
    <property type="match status" value="1"/>
</dbReference>
<sequence length="685" mass="73511">MPLRPNQTFNFIAASLALSLVAEGALLWKLSQSNGSVAPAIIANLAATPAPTSASFFVAPGVAPSSQASDSASHLIPPVFSAPNGKGKKNAAPAGSGQNALAKTYFEAATAALAKKDNRTALENFRRVAQIAPDNLPTRLNLALLYLGANQPAAAIPHLQKAAQLDRKSAAPRFQLAQAYLALKKPALAMAPLEEVVKLAPGERVARALLAQVYLSQKRPRDAYAQWGILAQSQPRDVEAHLQAATLAADELKRPREAEKWLRRAQNATPKDPRAALLLGRLFLGQNQPREAAQTLSLAAKNSPNVFDIYPALANARLAAGDLSGARGALQSALSRVPVAKNDAQKLQVAQIEGGLRLTLGRVWGQSKKPKAAKQEFERAAALLPRDAEPRSLLALAALQSGDKKTARNALQDALSLDPRRAADRLTLAQLFAQNQNWRAADEQYAAYAKLQPHDKLALTQWAQVAAHRNHREQSLQIWSQIAALDPKNPLPLLQSGVILRTLKRPAPALAAFERALQLRPNDASALFEVARLQSTLKKPGAALTWRELIAIQPDYLPAYAALLDASQRSGAEASTRLFLARQLSRGKENPRALSEILRFYQQQNRSAQAKALLADIVQRNPKAKTARAALDSFGASTSGVSTSPRNAPAPGGPTALPSGATKKAPLRLHPEHRLHLESTPQPSN</sequence>
<dbReference type="EMBL" id="NIGF01000003">
    <property type="protein sequence ID" value="PQV64894.1"/>
    <property type="molecule type" value="Genomic_DNA"/>
</dbReference>
<name>A0A2S8SVS6_9BACT</name>